<accession>A0AAN8J2E4</accession>
<comment type="caution">
    <text evidence="1">The sequence shown here is derived from an EMBL/GenBank/DDBJ whole genome shotgun (WGS) entry which is preliminary data.</text>
</comment>
<dbReference type="SUPFAM" id="SSF51126">
    <property type="entry name" value="Pectin lyase-like"/>
    <property type="match status" value="1"/>
</dbReference>
<sequence>MKFDPETRPRSVQYVLPDVYRNGSSPYEIPLDVVIPVGRTIVIEPGVLLRFADDAGFTVFGALIVNGTKTAPVTFEPQTGRWKGIEIINATTPSKFVFANVTGSLLGITVRGSVPPLIDNVISSTNHYGFDLQTPTSVRIVNSSALNNEKTGFRISSKVLTQSDHP</sequence>
<dbReference type="Gene3D" id="2.160.20.10">
    <property type="entry name" value="Single-stranded right-handed beta-helix, Pectin lyase-like"/>
    <property type="match status" value="1"/>
</dbReference>
<dbReference type="InterPro" id="IPR012334">
    <property type="entry name" value="Pectin_lyas_fold"/>
</dbReference>
<organism evidence="1 2">
    <name type="scientific">Trichostrongylus colubriformis</name>
    <name type="common">Black scour worm</name>
    <dbReference type="NCBI Taxonomy" id="6319"/>
    <lineage>
        <taxon>Eukaryota</taxon>
        <taxon>Metazoa</taxon>
        <taxon>Ecdysozoa</taxon>
        <taxon>Nematoda</taxon>
        <taxon>Chromadorea</taxon>
        <taxon>Rhabditida</taxon>
        <taxon>Rhabditina</taxon>
        <taxon>Rhabditomorpha</taxon>
        <taxon>Strongyloidea</taxon>
        <taxon>Trichostrongylidae</taxon>
        <taxon>Trichostrongylus</taxon>
    </lineage>
</organism>
<dbReference type="Proteomes" id="UP001331761">
    <property type="component" value="Unassembled WGS sequence"/>
</dbReference>
<evidence type="ECO:0000313" key="1">
    <source>
        <dbReference type="EMBL" id="KAK5979759.1"/>
    </source>
</evidence>
<dbReference type="InterPro" id="IPR011050">
    <property type="entry name" value="Pectin_lyase_fold/virulence"/>
</dbReference>
<dbReference type="EMBL" id="WIXE01008022">
    <property type="protein sequence ID" value="KAK5979759.1"/>
    <property type="molecule type" value="Genomic_DNA"/>
</dbReference>
<dbReference type="AlphaFoldDB" id="A0AAN8J2E4"/>
<gene>
    <name evidence="1" type="ORF">GCK32_017174</name>
</gene>
<evidence type="ECO:0000313" key="2">
    <source>
        <dbReference type="Proteomes" id="UP001331761"/>
    </source>
</evidence>
<keyword evidence="2" id="KW-1185">Reference proteome</keyword>
<reference evidence="1 2" key="1">
    <citation type="submission" date="2019-10" db="EMBL/GenBank/DDBJ databases">
        <title>Assembly and Annotation for the nematode Trichostrongylus colubriformis.</title>
        <authorList>
            <person name="Martin J."/>
        </authorList>
    </citation>
    <scope>NUCLEOTIDE SEQUENCE [LARGE SCALE GENOMIC DNA]</scope>
    <source>
        <strain evidence="1">G859</strain>
        <tissue evidence="1">Whole worm</tissue>
    </source>
</reference>
<protein>
    <submittedName>
        <fullName evidence="1">Uncharacterized protein</fullName>
    </submittedName>
</protein>
<proteinExistence type="predicted"/>
<name>A0AAN8J2E4_TRICO</name>